<dbReference type="Proteomes" id="UP000620550">
    <property type="component" value="Unassembled WGS sequence"/>
</dbReference>
<name>A0ABQ3HPA8_9SPHI</name>
<protein>
    <submittedName>
        <fullName evidence="1">Uncharacterized protein</fullName>
    </submittedName>
</protein>
<dbReference type="EMBL" id="BNAF01000001">
    <property type="protein sequence ID" value="GHE23066.1"/>
    <property type="molecule type" value="Genomic_DNA"/>
</dbReference>
<keyword evidence="2" id="KW-1185">Reference proteome</keyword>
<reference evidence="2" key="1">
    <citation type="journal article" date="2019" name="Int. J. Syst. Evol. Microbiol.">
        <title>The Global Catalogue of Microorganisms (GCM) 10K type strain sequencing project: providing services to taxonomists for standard genome sequencing and annotation.</title>
        <authorList>
            <consortium name="The Broad Institute Genomics Platform"/>
            <consortium name="The Broad Institute Genome Sequencing Center for Infectious Disease"/>
            <person name="Wu L."/>
            <person name="Ma J."/>
        </authorList>
    </citation>
    <scope>NUCLEOTIDE SEQUENCE [LARGE SCALE GENOMIC DNA]</scope>
    <source>
        <strain evidence="2">CGMCC 1.12966</strain>
    </source>
</reference>
<accession>A0ABQ3HPA8</accession>
<comment type="caution">
    <text evidence="1">The sequence shown here is derived from an EMBL/GenBank/DDBJ whole genome shotgun (WGS) entry which is preliminary data.</text>
</comment>
<evidence type="ECO:0000313" key="1">
    <source>
        <dbReference type="EMBL" id="GHE23066.1"/>
    </source>
</evidence>
<dbReference type="PROSITE" id="PS51257">
    <property type="entry name" value="PROKAR_LIPOPROTEIN"/>
    <property type="match status" value="1"/>
</dbReference>
<sequence length="222" mass="25374">MYMTNFKLKFAEMKKIIFLPCILFMLLSCDKQEYQAAEDQKFEDFKEKYELQSVQNNGGFAQFKTVEEAETFIKNLKKDKSILKEAILQRIGDQYFIKPQNIDLKGVRLKSKSNEDVYGSIHAGMFSSFRVDFRRKWAFGNFIIDPSSVVVSVTGAPILWSWNQNSVSMYENVTSRASFSVRGIISWGIGVGGQGLVYNEAARIQYNVNFINNTISGSITKE</sequence>
<evidence type="ECO:0000313" key="2">
    <source>
        <dbReference type="Proteomes" id="UP000620550"/>
    </source>
</evidence>
<proteinExistence type="predicted"/>
<organism evidence="1 2">
    <name type="scientific">Sphingobacterium griseoflavum</name>
    <dbReference type="NCBI Taxonomy" id="1474952"/>
    <lineage>
        <taxon>Bacteria</taxon>
        <taxon>Pseudomonadati</taxon>
        <taxon>Bacteroidota</taxon>
        <taxon>Sphingobacteriia</taxon>
        <taxon>Sphingobacteriales</taxon>
        <taxon>Sphingobacteriaceae</taxon>
        <taxon>Sphingobacterium</taxon>
    </lineage>
</organism>
<gene>
    <name evidence="1" type="ORF">GCM10017764_00340</name>
</gene>